<evidence type="ECO:0000313" key="2">
    <source>
        <dbReference type="Proteomes" id="UP000193986"/>
    </source>
</evidence>
<accession>A0A1Y2ARZ5</accession>
<dbReference type="InParanoid" id="A0A1Y2ARZ5"/>
<proteinExistence type="predicted"/>
<evidence type="ECO:0000313" key="1">
    <source>
        <dbReference type="EMBL" id="ORY25333.1"/>
    </source>
</evidence>
<dbReference type="EMBL" id="MCFC01000058">
    <property type="protein sequence ID" value="ORY25333.1"/>
    <property type="molecule type" value="Genomic_DNA"/>
</dbReference>
<organism evidence="1 2">
    <name type="scientific">Naematelia encephala</name>
    <dbReference type="NCBI Taxonomy" id="71784"/>
    <lineage>
        <taxon>Eukaryota</taxon>
        <taxon>Fungi</taxon>
        <taxon>Dikarya</taxon>
        <taxon>Basidiomycota</taxon>
        <taxon>Agaricomycotina</taxon>
        <taxon>Tremellomycetes</taxon>
        <taxon>Tremellales</taxon>
        <taxon>Naemateliaceae</taxon>
        <taxon>Naematelia</taxon>
    </lineage>
</organism>
<gene>
    <name evidence="1" type="ORF">BCR39DRAFT_561095</name>
</gene>
<dbReference type="Proteomes" id="UP000193986">
    <property type="component" value="Unassembled WGS sequence"/>
</dbReference>
<dbReference type="AlphaFoldDB" id="A0A1Y2ARZ5"/>
<protein>
    <submittedName>
        <fullName evidence="1">Uncharacterized protein</fullName>
    </submittedName>
</protein>
<keyword evidence="2" id="KW-1185">Reference proteome</keyword>
<sequence>MSLDSLCDESEILQQYSPLDGLLNRLDVLATDASPPRVILLTTGVVLIDTEVHWIIALTEKKHDGGCKRWTHEETLDTLNGTQSGLFSNMVQIKLASLKGLVKLETDDSGEPSKVTRFQRSYSADVQVTFTLAEVNEIVLEGFTAKNHDPSVDTEQMLFDAILTLLPRTGPELGGGAAGYWRFKVSHLKKTIKDFTSFWDEEKWVERPASEIRPLEGK</sequence>
<name>A0A1Y2ARZ5_9TREE</name>
<reference evidence="1 2" key="1">
    <citation type="submission" date="2016-07" db="EMBL/GenBank/DDBJ databases">
        <title>Pervasive Adenine N6-methylation of Active Genes in Fungi.</title>
        <authorList>
            <consortium name="DOE Joint Genome Institute"/>
            <person name="Mondo S.J."/>
            <person name="Dannebaum R.O."/>
            <person name="Kuo R.C."/>
            <person name="Labutti K."/>
            <person name="Haridas S."/>
            <person name="Kuo A."/>
            <person name="Salamov A."/>
            <person name="Ahrendt S.R."/>
            <person name="Lipzen A."/>
            <person name="Sullivan W."/>
            <person name="Andreopoulos W.B."/>
            <person name="Clum A."/>
            <person name="Lindquist E."/>
            <person name="Daum C."/>
            <person name="Ramamoorthy G.K."/>
            <person name="Gryganskyi A."/>
            <person name="Culley D."/>
            <person name="Magnuson J.K."/>
            <person name="James T.Y."/>
            <person name="O'Malley M.A."/>
            <person name="Stajich J.E."/>
            <person name="Spatafora J.W."/>
            <person name="Visel A."/>
            <person name="Grigoriev I.V."/>
        </authorList>
    </citation>
    <scope>NUCLEOTIDE SEQUENCE [LARGE SCALE GENOMIC DNA]</scope>
    <source>
        <strain evidence="1 2">68-887.2</strain>
    </source>
</reference>
<comment type="caution">
    <text evidence="1">The sequence shown here is derived from an EMBL/GenBank/DDBJ whole genome shotgun (WGS) entry which is preliminary data.</text>
</comment>